<dbReference type="InterPro" id="IPR001680">
    <property type="entry name" value="WD40_rpt"/>
</dbReference>
<dbReference type="GO" id="GO:0120293">
    <property type="term" value="C:dynein axonemal particle"/>
    <property type="evidence" value="ECO:0007669"/>
    <property type="project" value="UniProtKB-SubCell"/>
</dbReference>
<evidence type="ECO:0000256" key="8">
    <source>
        <dbReference type="ARBA" id="ARBA00023273"/>
    </source>
</evidence>
<feature type="region of interest" description="Disordered" evidence="13">
    <location>
        <begin position="302"/>
        <end position="324"/>
    </location>
</feature>
<protein>
    <recommendedName>
        <fullName evidence="10">Dynein axonemal intermediate chain 4</fullName>
    </recommendedName>
    <alternativeName>
        <fullName evidence="11">WD repeat-containing protein 78</fullName>
    </alternativeName>
</protein>
<dbReference type="SMART" id="SM00320">
    <property type="entry name" value="WD40"/>
    <property type="match status" value="4"/>
</dbReference>
<dbReference type="GO" id="GO:0005858">
    <property type="term" value="C:axonemal dynein complex"/>
    <property type="evidence" value="ECO:0007669"/>
    <property type="project" value="TreeGrafter"/>
</dbReference>
<evidence type="ECO:0000256" key="5">
    <source>
        <dbReference type="ARBA" id="ARBA00022846"/>
    </source>
</evidence>
<dbReference type="GO" id="GO:0045503">
    <property type="term" value="F:dynein light chain binding"/>
    <property type="evidence" value="ECO:0007669"/>
    <property type="project" value="TreeGrafter"/>
</dbReference>
<dbReference type="SUPFAM" id="SSF50978">
    <property type="entry name" value="WD40 repeat-like"/>
    <property type="match status" value="1"/>
</dbReference>
<proteinExistence type="predicted"/>
<dbReference type="Proteomes" id="UP001165065">
    <property type="component" value="Unassembled WGS sequence"/>
</dbReference>
<dbReference type="Gene3D" id="2.130.10.10">
    <property type="entry name" value="YVTN repeat-like/Quinoprotein amine dehydrogenase"/>
    <property type="match status" value="2"/>
</dbReference>
<feature type="compositionally biased region" description="Low complexity" evidence="13">
    <location>
        <begin position="105"/>
        <end position="117"/>
    </location>
</feature>
<feature type="region of interest" description="Disordered" evidence="13">
    <location>
        <begin position="1"/>
        <end position="38"/>
    </location>
</feature>
<feature type="repeat" description="WD" evidence="12">
    <location>
        <begin position="629"/>
        <end position="671"/>
    </location>
</feature>
<evidence type="ECO:0000256" key="13">
    <source>
        <dbReference type="SAM" id="MobiDB-lite"/>
    </source>
</evidence>
<dbReference type="InterPro" id="IPR036322">
    <property type="entry name" value="WD40_repeat_dom_sf"/>
</dbReference>
<dbReference type="FunFam" id="2.130.10.10:FF:001248">
    <property type="entry name" value="WD repeat domain 78"/>
    <property type="match status" value="1"/>
</dbReference>
<evidence type="ECO:0000256" key="12">
    <source>
        <dbReference type="PROSITE-ProRule" id="PRU00221"/>
    </source>
</evidence>
<sequence>MAPASTTNRGTKMNINTGATPTAKGPSTNKSSKADKSALPIILDSDNVDRTPQPLFVSSYSLLPRGTDAVGGLKVGTDDGIKFPTDTTPLPLCSTSPAPPPVPLELPKAPVATATESSEADDEEDKHKHKHRSHPSHISSKAAKEAAVSEFSGKSEDEEYVITLTESVTEFLVSIPGTQMSNDAPNYNAIKMRNQAYQKVLDGRDHADNLQERHSQTVNYAQKTKSVQAVPCTTSSVGCQSTDWDIHDAYIGGEGDEEELGKKPKELEVGGVEKLVRTFTSALAAKDCLLDIKEASSATFSKSVGTGTDEFDDEPKAKETEETNSEMIINKKKNLSIMSSTELLKSLNLMERAVQQNLYHDSHLRYRNYPSGEEALIVTADSKTSEEEVAMEDDEEGVSEELAAASKKNHGASMSKLFTFECELSKGRAATTMSWNRGNKDILAVGYGSFHLSDMEKDGGLVMFWSIRNLAHPEKIIRTVSGVTAIDFSTAHPNMLAVGMYNGTVAIFDMRKEKDFNVPVLESGAMSSKHMEPVWEVKWVDKGVERGESLVTIATDGRVLEWNMKKGLSLTELMVLKRIGNSDGVISRQASGLCLDFPLNDSSVYFAGTEDGHIHRCSCSYNEQYLDTFSGHSGPVYKLRCSPFLPEAFLSCSADWTVKLWNCEDTEYIYDFHSTDLNEVVNDIVWSPTSGSVFASVTGDGRVEVWDLEYSVIDPKLFYRPTKAESVLGVTPLTTARFSDNAPVLATGDAKGKVVVFRLEGMEVGESVDVAEQRKKLLDLMQPDEQV</sequence>
<dbReference type="OrthoDB" id="10259804at2759"/>
<keyword evidence="3 12" id="KW-0853">WD repeat</keyword>
<dbReference type="EMBL" id="BRYA01000496">
    <property type="protein sequence ID" value="GMI19527.1"/>
    <property type="molecule type" value="Genomic_DNA"/>
</dbReference>
<accession>A0A9W7L1N5</accession>
<feature type="compositionally biased region" description="Acidic residues" evidence="13">
    <location>
        <begin position="387"/>
        <end position="399"/>
    </location>
</feature>
<evidence type="ECO:0000256" key="3">
    <source>
        <dbReference type="ARBA" id="ARBA00022574"/>
    </source>
</evidence>
<gene>
    <name evidence="14" type="ORF">TrCOL_g12320</name>
</gene>
<feature type="compositionally biased region" description="Low complexity" evidence="13">
    <location>
        <begin position="136"/>
        <end position="152"/>
    </location>
</feature>
<feature type="region of interest" description="Disordered" evidence="13">
    <location>
        <begin position="381"/>
        <end position="400"/>
    </location>
</feature>
<organism evidence="14 15">
    <name type="scientific">Triparma columacea</name>
    <dbReference type="NCBI Taxonomy" id="722753"/>
    <lineage>
        <taxon>Eukaryota</taxon>
        <taxon>Sar</taxon>
        <taxon>Stramenopiles</taxon>
        <taxon>Ochrophyta</taxon>
        <taxon>Bolidophyceae</taxon>
        <taxon>Parmales</taxon>
        <taxon>Triparmaceae</taxon>
        <taxon>Triparma</taxon>
    </lineage>
</organism>
<comment type="caution">
    <text evidence="14">The sequence shown here is derived from an EMBL/GenBank/DDBJ whole genome shotgun (WGS) entry which is preliminary data.</text>
</comment>
<evidence type="ECO:0000256" key="11">
    <source>
        <dbReference type="ARBA" id="ARBA00041557"/>
    </source>
</evidence>
<reference evidence="15" key="1">
    <citation type="journal article" date="2023" name="Commun. Biol.">
        <title>Genome analysis of Parmales, the sister group of diatoms, reveals the evolutionary specialization of diatoms from phago-mixotrophs to photoautotrophs.</title>
        <authorList>
            <person name="Ban H."/>
            <person name="Sato S."/>
            <person name="Yoshikawa S."/>
            <person name="Yamada K."/>
            <person name="Nakamura Y."/>
            <person name="Ichinomiya M."/>
            <person name="Sato N."/>
            <person name="Blanc-Mathieu R."/>
            <person name="Endo H."/>
            <person name="Kuwata A."/>
            <person name="Ogata H."/>
        </authorList>
    </citation>
    <scope>NUCLEOTIDE SEQUENCE [LARGE SCALE GENOMIC DNA]</scope>
</reference>
<dbReference type="InterPro" id="IPR015943">
    <property type="entry name" value="WD40/YVTN_repeat-like_dom_sf"/>
</dbReference>
<evidence type="ECO:0000256" key="1">
    <source>
        <dbReference type="ARBA" id="ARBA00004611"/>
    </source>
</evidence>
<feature type="compositionally biased region" description="Low complexity" evidence="13">
    <location>
        <begin position="85"/>
        <end position="96"/>
    </location>
</feature>
<comment type="subcellular location">
    <subcellularLocation>
        <location evidence="1">Cytoplasm</location>
        <location evidence="1">Cytoskeleton</location>
        <location evidence="1">Flagellum axoneme</location>
    </subcellularLocation>
    <subcellularLocation>
        <location evidence="9">Dynein axonemal particle</location>
    </subcellularLocation>
</comment>
<evidence type="ECO:0000313" key="14">
    <source>
        <dbReference type="EMBL" id="GMI19527.1"/>
    </source>
</evidence>
<keyword evidence="6" id="KW-0969">Cilium</keyword>
<dbReference type="InterPro" id="IPR050687">
    <property type="entry name" value="Dynein_IC"/>
</dbReference>
<dbReference type="AlphaFoldDB" id="A0A9W7L1N5"/>
<keyword evidence="4" id="KW-0677">Repeat</keyword>
<keyword evidence="15" id="KW-1185">Reference proteome</keyword>
<feature type="compositionally biased region" description="Polar residues" evidence="13">
    <location>
        <begin position="1"/>
        <end position="31"/>
    </location>
</feature>
<keyword evidence="2" id="KW-0963">Cytoplasm</keyword>
<dbReference type="PROSITE" id="PS50082">
    <property type="entry name" value="WD_REPEATS_2"/>
    <property type="match status" value="2"/>
</dbReference>
<name>A0A9W7L1N5_9STRA</name>
<evidence type="ECO:0000256" key="9">
    <source>
        <dbReference type="ARBA" id="ARBA00024190"/>
    </source>
</evidence>
<feature type="region of interest" description="Disordered" evidence="13">
    <location>
        <begin position="85"/>
        <end position="156"/>
    </location>
</feature>
<dbReference type="GO" id="GO:0003341">
    <property type="term" value="P:cilium movement"/>
    <property type="evidence" value="ECO:0007669"/>
    <property type="project" value="TreeGrafter"/>
</dbReference>
<evidence type="ECO:0000256" key="2">
    <source>
        <dbReference type="ARBA" id="ARBA00022490"/>
    </source>
</evidence>
<evidence type="ECO:0000256" key="7">
    <source>
        <dbReference type="ARBA" id="ARBA00023212"/>
    </source>
</evidence>
<dbReference type="PANTHER" id="PTHR12442">
    <property type="entry name" value="DYNEIN INTERMEDIATE CHAIN"/>
    <property type="match status" value="1"/>
</dbReference>
<feature type="repeat" description="WD" evidence="12">
    <location>
        <begin position="681"/>
        <end position="709"/>
    </location>
</feature>
<keyword evidence="7" id="KW-0206">Cytoskeleton</keyword>
<evidence type="ECO:0000256" key="10">
    <source>
        <dbReference type="ARBA" id="ARBA00040002"/>
    </source>
</evidence>
<evidence type="ECO:0000313" key="15">
    <source>
        <dbReference type="Proteomes" id="UP001165065"/>
    </source>
</evidence>
<dbReference type="Pfam" id="PF00400">
    <property type="entry name" value="WD40"/>
    <property type="match status" value="2"/>
</dbReference>
<dbReference type="GO" id="GO:0045504">
    <property type="term" value="F:dynein heavy chain binding"/>
    <property type="evidence" value="ECO:0007669"/>
    <property type="project" value="TreeGrafter"/>
</dbReference>
<keyword evidence="5" id="KW-0282">Flagellum</keyword>
<keyword evidence="8" id="KW-0966">Cell projection</keyword>
<evidence type="ECO:0000256" key="4">
    <source>
        <dbReference type="ARBA" id="ARBA00022737"/>
    </source>
</evidence>
<evidence type="ECO:0000256" key="6">
    <source>
        <dbReference type="ARBA" id="ARBA00023069"/>
    </source>
</evidence>
<dbReference type="PANTHER" id="PTHR12442:SF12">
    <property type="entry name" value="DYNEIN AXONEMAL INTERMEDIATE CHAIN 4"/>
    <property type="match status" value="1"/>
</dbReference>